<gene>
    <name evidence="1" type="ORF">DID88_001597</name>
</gene>
<sequence length="148" mass="15923">MFESGVGSSNQGAFLAAWSLSNRANFIGEPGKPTHCAGHTIDLTFSNIPFAETTVRYNLDCSSDYFTLITLLPERGQGADGNTGYRVTEANLLRFAYTINFGISHLPQPADVLDTRDLDEIAALLTTLFQNAIKAVGKHLQGSAKSAP</sequence>
<keyword evidence="2" id="KW-1185">Reference proteome</keyword>
<dbReference type="Proteomes" id="UP000249056">
    <property type="component" value="Unassembled WGS sequence"/>
</dbReference>
<evidence type="ECO:0000313" key="2">
    <source>
        <dbReference type="Proteomes" id="UP000249056"/>
    </source>
</evidence>
<comment type="caution">
    <text evidence="1">The sequence shown here is derived from an EMBL/GenBank/DDBJ whole genome shotgun (WGS) entry which is preliminary data.</text>
</comment>
<dbReference type="AlphaFoldDB" id="A0A395IWQ1"/>
<dbReference type="EMBL" id="QKRW01000013">
    <property type="protein sequence ID" value="RAL64561.1"/>
    <property type="molecule type" value="Genomic_DNA"/>
</dbReference>
<accession>A0A395IWQ1</accession>
<name>A0A395IWQ1_9HELO</name>
<proteinExistence type="predicted"/>
<organism evidence="1 2">
    <name type="scientific">Monilinia fructigena</name>
    <dbReference type="NCBI Taxonomy" id="38457"/>
    <lineage>
        <taxon>Eukaryota</taxon>
        <taxon>Fungi</taxon>
        <taxon>Dikarya</taxon>
        <taxon>Ascomycota</taxon>
        <taxon>Pezizomycotina</taxon>
        <taxon>Leotiomycetes</taxon>
        <taxon>Helotiales</taxon>
        <taxon>Sclerotiniaceae</taxon>
        <taxon>Monilinia</taxon>
    </lineage>
</organism>
<dbReference type="OrthoDB" id="5152453at2759"/>
<protein>
    <submittedName>
        <fullName evidence="1">Uncharacterized protein</fullName>
    </submittedName>
</protein>
<evidence type="ECO:0000313" key="1">
    <source>
        <dbReference type="EMBL" id="RAL64561.1"/>
    </source>
</evidence>
<reference evidence="1 2" key="1">
    <citation type="submission" date="2018-06" db="EMBL/GenBank/DDBJ databases">
        <title>Genome Sequence of the Brown Rot Fungal Pathogen Monilinia fructigena.</title>
        <authorList>
            <person name="Landi L."/>
            <person name="De Miccolis Angelini R.M."/>
            <person name="Pollastro S."/>
            <person name="Abate D."/>
            <person name="Faretra F."/>
            <person name="Romanazzi G."/>
        </authorList>
    </citation>
    <scope>NUCLEOTIDE SEQUENCE [LARGE SCALE GENOMIC DNA]</scope>
    <source>
        <strain evidence="1 2">Mfrg269</strain>
    </source>
</reference>